<feature type="chain" id="PRO_5022054621" description="Extracellular small neutral protease" evidence="8">
    <location>
        <begin position="30"/>
        <end position="177"/>
    </location>
</feature>
<keyword evidence="9" id="KW-0645">Protease</keyword>
<dbReference type="SUPFAM" id="SSF55486">
    <property type="entry name" value="Metalloproteases ('zincins'), catalytic domain"/>
    <property type="match status" value="1"/>
</dbReference>
<dbReference type="AlphaFoldDB" id="A0A558DHG7"/>
<keyword evidence="10" id="KW-1185">Reference proteome</keyword>
<reference evidence="9 10" key="2">
    <citation type="submission" date="2019-08" db="EMBL/GenBank/DDBJ databases">
        <title>Amycolatopsis acidicola sp. nov., isolated from peat swamp forest soil.</title>
        <authorList>
            <person name="Srisuk N."/>
        </authorList>
    </citation>
    <scope>NUCLEOTIDE SEQUENCE [LARGE SCALE GENOMIC DNA]</scope>
    <source>
        <strain evidence="9 10">TBRC 6029</strain>
    </source>
</reference>
<evidence type="ECO:0000256" key="8">
    <source>
        <dbReference type="SAM" id="SignalP"/>
    </source>
</evidence>
<keyword evidence="5" id="KW-0479">Metal-binding</keyword>
<organism evidence="9 10">
    <name type="scientific">Amycolatopsis rhizosphaerae</name>
    <dbReference type="NCBI Taxonomy" id="2053003"/>
    <lineage>
        <taxon>Bacteria</taxon>
        <taxon>Bacillati</taxon>
        <taxon>Actinomycetota</taxon>
        <taxon>Actinomycetes</taxon>
        <taxon>Pseudonocardiales</taxon>
        <taxon>Pseudonocardiaceae</taxon>
        <taxon>Amycolatopsis</taxon>
    </lineage>
</organism>
<dbReference type="GO" id="GO:0008270">
    <property type="term" value="F:zinc ion binding"/>
    <property type="evidence" value="ECO:0007669"/>
    <property type="project" value="InterPro"/>
</dbReference>
<dbReference type="Proteomes" id="UP000320011">
    <property type="component" value="Unassembled WGS sequence"/>
</dbReference>
<evidence type="ECO:0000256" key="3">
    <source>
        <dbReference type="ARBA" id="ARBA00012325"/>
    </source>
</evidence>
<dbReference type="Gene3D" id="3.40.390.10">
    <property type="entry name" value="Collagenase (Catalytic Domain)"/>
    <property type="match status" value="1"/>
</dbReference>
<keyword evidence="6 9" id="KW-0482">Metalloprotease</keyword>
<keyword evidence="8" id="KW-0732">Signal</keyword>
<comment type="caution">
    <text evidence="9">The sequence shown here is derived from an EMBL/GenBank/DDBJ whole genome shotgun (WGS) entry which is preliminary data.</text>
</comment>
<evidence type="ECO:0000313" key="10">
    <source>
        <dbReference type="Proteomes" id="UP000320011"/>
    </source>
</evidence>
<evidence type="ECO:0000256" key="1">
    <source>
        <dbReference type="ARBA" id="ARBA00000612"/>
    </source>
</evidence>
<name>A0A558DHG7_9PSEU</name>
<dbReference type="InterPro" id="IPR000013">
    <property type="entry name" value="Peptidase_M7"/>
</dbReference>
<gene>
    <name evidence="9" type="ORF">FNH05_04660</name>
</gene>
<evidence type="ECO:0000256" key="7">
    <source>
        <dbReference type="ARBA" id="ARBA00029927"/>
    </source>
</evidence>
<dbReference type="GO" id="GO:0004222">
    <property type="term" value="F:metalloendopeptidase activity"/>
    <property type="evidence" value="ECO:0007669"/>
    <property type="project" value="InterPro"/>
</dbReference>
<comment type="catalytic activity">
    <reaction evidence="1">
        <text>Hydrolyzes proteins with a preference for Tyr or Phe in the P1' position. Has no action on amino-acid p-nitroanilides.</text>
        <dbReference type="EC" id="3.4.24.77"/>
    </reaction>
</comment>
<dbReference type="GO" id="GO:0005576">
    <property type="term" value="C:extracellular region"/>
    <property type="evidence" value="ECO:0007669"/>
    <property type="project" value="InterPro"/>
</dbReference>
<dbReference type="PRINTS" id="PR00787">
    <property type="entry name" value="NEUTRALPTASE"/>
</dbReference>
<dbReference type="EC" id="3.4.24.77" evidence="3"/>
<evidence type="ECO:0000256" key="5">
    <source>
        <dbReference type="ARBA" id="ARBA00022723"/>
    </source>
</evidence>
<dbReference type="RefSeq" id="WP_144586017.1">
    <property type="nucleotide sequence ID" value="NZ_VJWX01000024.1"/>
</dbReference>
<dbReference type="Pfam" id="PF02031">
    <property type="entry name" value="Peptidase_M7"/>
    <property type="match status" value="1"/>
</dbReference>
<dbReference type="OrthoDB" id="5243084at2"/>
<comment type="similarity">
    <text evidence="2">Belongs to the peptidase M7 family.</text>
</comment>
<reference evidence="9 10" key="1">
    <citation type="submission" date="2019-07" db="EMBL/GenBank/DDBJ databases">
        <authorList>
            <person name="Duangmal K."/>
            <person name="Teo W.F.A."/>
        </authorList>
    </citation>
    <scope>NUCLEOTIDE SEQUENCE [LARGE SCALE GENOMIC DNA]</scope>
    <source>
        <strain evidence="9 10">TBRC 6029</strain>
    </source>
</reference>
<dbReference type="GO" id="GO:0006508">
    <property type="term" value="P:proteolysis"/>
    <property type="evidence" value="ECO:0007669"/>
    <property type="project" value="UniProtKB-KW"/>
</dbReference>
<evidence type="ECO:0000313" key="9">
    <source>
        <dbReference type="EMBL" id="TVT60487.1"/>
    </source>
</evidence>
<feature type="signal peptide" evidence="8">
    <location>
        <begin position="1"/>
        <end position="29"/>
    </location>
</feature>
<dbReference type="InterPro" id="IPR024079">
    <property type="entry name" value="MetalloPept_cat_dom_sf"/>
</dbReference>
<evidence type="ECO:0000256" key="6">
    <source>
        <dbReference type="ARBA" id="ARBA00023049"/>
    </source>
</evidence>
<keyword evidence="9" id="KW-0378">Hydrolase</keyword>
<evidence type="ECO:0000256" key="2">
    <source>
        <dbReference type="ARBA" id="ARBA00006571"/>
    </source>
</evidence>
<evidence type="ECO:0000256" key="4">
    <source>
        <dbReference type="ARBA" id="ARBA00019129"/>
    </source>
</evidence>
<accession>A0A558DHG7</accession>
<dbReference type="EMBL" id="VJWX01000024">
    <property type="protein sequence ID" value="TVT60487.1"/>
    <property type="molecule type" value="Genomic_DNA"/>
</dbReference>
<proteinExistence type="inferred from homology"/>
<sequence>MDRRRVFAGMLVAATALGTQLGTGSTAQAATVTTLYYSSSGAPDYVAQIDQAAANWNHAVTDVRLVRGSGATIVFYETNDGQGSYTTTDGHGNGQIYLDQQQVAEGYSVTRIAAHELGHDLGLADDYSGPCSELMSGHGPGTSCTNAVPDAQEAAQVQQNFAAGFAAVSPALMRLMR</sequence>
<protein>
    <recommendedName>
        <fullName evidence="4">Extracellular small neutral protease</fullName>
        <ecNumber evidence="3">3.4.24.77</ecNumber>
    </recommendedName>
    <alternativeName>
        <fullName evidence="7">Snapalysin</fullName>
    </alternativeName>
</protein>